<dbReference type="EMBL" id="BTGU01000151">
    <property type="protein sequence ID" value="GMN63520.1"/>
    <property type="molecule type" value="Genomic_DNA"/>
</dbReference>
<organism evidence="1 2">
    <name type="scientific">Ficus carica</name>
    <name type="common">Common fig</name>
    <dbReference type="NCBI Taxonomy" id="3494"/>
    <lineage>
        <taxon>Eukaryota</taxon>
        <taxon>Viridiplantae</taxon>
        <taxon>Streptophyta</taxon>
        <taxon>Embryophyta</taxon>
        <taxon>Tracheophyta</taxon>
        <taxon>Spermatophyta</taxon>
        <taxon>Magnoliopsida</taxon>
        <taxon>eudicotyledons</taxon>
        <taxon>Gunneridae</taxon>
        <taxon>Pentapetalae</taxon>
        <taxon>rosids</taxon>
        <taxon>fabids</taxon>
        <taxon>Rosales</taxon>
        <taxon>Moraceae</taxon>
        <taxon>Ficeae</taxon>
        <taxon>Ficus</taxon>
    </lineage>
</organism>
<reference evidence="1" key="1">
    <citation type="submission" date="2023-07" db="EMBL/GenBank/DDBJ databases">
        <title>draft genome sequence of fig (Ficus carica).</title>
        <authorList>
            <person name="Takahashi T."/>
            <person name="Nishimura K."/>
        </authorList>
    </citation>
    <scope>NUCLEOTIDE SEQUENCE</scope>
</reference>
<name>A0AA88DYQ6_FICCA</name>
<gene>
    <name evidence="1" type="ORF">TIFTF001_032589</name>
</gene>
<keyword evidence="2" id="KW-1185">Reference proteome</keyword>
<dbReference type="Proteomes" id="UP001187192">
    <property type="component" value="Unassembled WGS sequence"/>
</dbReference>
<proteinExistence type="predicted"/>
<protein>
    <submittedName>
        <fullName evidence="1">Uncharacterized protein</fullName>
    </submittedName>
</protein>
<evidence type="ECO:0000313" key="1">
    <source>
        <dbReference type="EMBL" id="GMN63520.1"/>
    </source>
</evidence>
<dbReference type="AlphaFoldDB" id="A0AA88DYQ6"/>
<sequence length="71" mass="8252">MEDGFWGLWREDLEVERKHVLDVNGDEKGGWGVDEDVVVRRLGKSKSEEEEEEEAELFVLSIVPHFPENPK</sequence>
<comment type="caution">
    <text evidence="1">The sequence shown here is derived from an EMBL/GenBank/DDBJ whole genome shotgun (WGS) entry which is preliminary data.</text>
</comment>
<dbReference type="Gramene" id="FCD_00026903-RA">
    <property type="protein sequence ID" value="FCD_00026903-RA:cds"/>
    <property type="gene ID" value="FCD_00026903"/>
</dbReference>
<accession>A0AA88DYQ6</accession>
<evidence type="ECO:0000313" key="2">
    <source>
        <dbReference type="Proteomes" id="UP001187192"/>
    </source>
</evidence>